<evidence type="ECO:0000313" key="2">
    <source>
        <dbReference type="Proteomes" id="UP000029553"/>
    </source>
</evidence>
<reference evidence="1 2" key="1">
    <citation type="submission" date="2013-09" db="EMBL/GenBank/DDBJ databases">
        <title>High correlation between genotypes and phenotypes of environmental bacteria Comamonas testosteroni strains.</title>
        <authorList>
            <person name="Liu L."/>
            <person name="Zhu W."/>
            <person name="Xia X."/>
            <person name="Xu B."/>
            <person name="Luo M."/>
            <person name="Wang G."/>
        </authorList>
    </citation>
    <scope>NUCLEOTIDE SEQUENCE [LARGE SCALE GENOMIC DNA]</scope>
    <source>
        <strain evidence="1 2">JL40</strain>
    </source>
</reference>
<dbReference type="Proteomes" id="UP000029553">
    <property type="component" value="Unassembled WGS sequence"/>
</dbReference>
<proteinExistence type="predicted"/>
<accession>A0A096HTW0</accession>
<name>A0A096HTW0_COMTE</name>
<organism evidence="1 2">
    <name type="scientific">Comamonas testosteroni</name>
    <name type="common">Pseudomonas testosteroni</name>
    <dbReference type="NCBI Taxonomy" id="285"/>
    <lineage>
        <taxon>Bacteria</taxon>
        <taxon>Pseudomonadati</taxon>
        <taxon>Pseudomonadota</taxon>
        <taxon>Betaproteobacteria</taxon>
        <taxon>Burkholderiales</taxon>
        <taxon>Comamonadaceae</taxon>
        <taxon>Comamonas</taxon>
    </lineage>
</organism>
<gene>
    <name evidence="1" type="ORF">P353_00700</name>
</gene>
<dbReference type="AlphaFoldDB" id="A0A096HTW0"/>
<evidence type="ECO:0000313" key="1">
    <source>
        <dbReference type="EMBL" id="KGH32417.1"/>
    </source>
</evidence>
<comment type="caution">
    <text evidence="1">The sequence shown here is derived from an EMBL/GenBank/DDBJ whole genome shotgun (WGS) entry which is preliminary data.</text>
</comment>
<protein>
    <submittedName>
        <fullName evidence="1">Uncharacterized protein</fullName>
    </submittedName>
</protein>
<dbReference type="EMBL" id="AWOR01000001">
    <property type="protein sequence ID" value="KGH32417.1"/>
    <property type="molecule type" value="Genomic_DNA"/>
</dbReference>
<sequence>MGQSRRRKAAPPLIKAWHGLCMTVDVKQTKGGRA</sequence>